<dbReference type="AlphaFoldDB" id="A0A6A4R8C4"/>
<dbReference type="EMBL" id="WOCE01000001">
    <property type="protein sequence ID" value="KAE9621494.1"/>
    <property type="molecule type" value="Genomic_DNA"/>
</dbReference>
<accession>A0A6A4R8C4</accession>
<organism evidence="2 3">
    <name type="scientific">Lupinus albus</name>
    <name type="common">White lupine</name>
    <name type="synonym">Lupinus termis</name>
    <dbReference type="NCBI Taxonomy" id="3870"/>
    <lineage>
        <taxon>Eukaryota</taxon>
        <taxon>Viridiplantae</taxon>
        <taxon>Streptophyta</taxon>
        <taxon>Embryophyta</taxon>
        <taxon>Tracheophyta</taxon>
        <taxon>Spermatophyta</taxon>
        <taxon>Magnoliopsida</taxon>
        <taxon>eudicotyledons</taxon>
        <taxon>Gunneridae</taxon>
        <taxon>Pentapetalae</taxon>
        <taxon>rosids</taxon>
        <taxon>fabids</taxon>
        <taxon>Fabales</taxon>
        <taxon>Fabaceae</taxon>
        <taxon>Papilionoideae</taxon>
        <taxon>50 kb inversion clade</taxon>
        <taxon>genistoids sensu lato</taxon>
        <taxon>core genistoids</taxon>
        <taxon>Genisteae</taxon>
        <taxon>Lupinus</taxon>
    </lineage>
</organism>
<dbReference type="PANTHER" id="PTHR46033">
    <property type="entry name" value="PROTEIN MAIN-LIKE 2"/>
    <property type="match status" value="1"/>
</dbReference>
<dbReference type="GO" id="GO:0010073">
    <property type="term" value="P:meristem maintenance"/>
    <property type="evidence" value="ECO:0007669"/>
    <property type="project" value="InterPro"/>
</dbReference>
<name>A0A6A4R8C4_LUPAL</name>
<sequence length="589" mass="67018">MAFPLHRDILNPGPKDPSLLTQQNNHISSHIWSGKDHMLLPKQSYVRGPKPPEPILAMLKVAGFGYVVEIENFDIDVSLISALVERWRPETCTFHLPYGECTITLEDVALQLGIPVDGHALTGIIAEDWSIVCQELLGAVPPKNAWGGEGVALSWFANRFENLPINAPHNVVQQYTRAYIMRLIGSLLLPDKRGTHVHLMYLPLLKNLSSVGHYSWGSGVLACLYREMCHASKINSNQIGGCLVLLQAWAWDRIPSIAPKIDQSSGDQVHRGLGFPLSCRWSHCKKTTENSKHWVQCYRFSLDKLDVHEFIWTPYTSPDVRRYIPQDPGEVCYAIVPLICCAIVEWHHPDRVMRQFGLRQSIPQPPMNIDRLRKMDLKVRGKAYWPEATWINLWLQRRERLIQGFPSHAYFGDVSNYMKWYLDVTRKWISHEGALAGTMVIGVRNILRFATSETPNPIKCENIIQVCNDMLNVSHNYHSAPTYDSRQGNNENLQYKKPINDPYKQPYPMGFASYSKTHNPFSFSESHPTGPFYSVGAPPPPLMYNANPGTTTFSRGAHLHMPKPYGPPIPSFETEDEDESEDDFESEDY</sequence>
<feature type="region of interest" description="Disordered" evidence="1">
    <location>
        <begin position="547"/>
        <end position="589"/>
    </location>
</feature>
<dbReference type="InterPro" id="IPR044824">
    <property type="entry name" value="MAIN-like"/>
</dbReference>
<gene>
    <name evidence="2" type="ORF">Lalb_Chr01g0015401</name>
</gene>
<dbReference type="InterPro" id="IPR019557">
    <property type="entry name" value="AminoTfrase-like_pln_mobile"/>
</dbReference>
<protein>
    <submittedName>
        <fullName evidence="2">Uncharacterized protein</fullName>
    </submittedName>
</protein>
<evidence type="ECO:0000313" key="2">
    <source>
        <dbReference type="EMBL" id="KAE9621494.1"/>
    </source>
</evidence>
<proteinExistence type="predicted"/>
<dbReference type="Proteomes" id="UP000447434">
    <property type="component" value="Chromosome 1"/>
</dbReference>
<keyword evidence="3" id="KW-1185">Reference proteome</keyword>
<comment type="caution">
    <text evidence="2">The sequence shown here is derived from an EMBL/GenBank/DDBJ whole genome shotgun (WGS) entry which is preliminary data.</text>
</comment>
<dbReference type="Pfam" id="PF10536">
    <property type="entry name" value="PMD"/>
    <property type="match status" value="1"/>
</dbReference>
<feature type="compositionally biased region" description="Acidic residues" evidence="1">
    <location>
        <begin position="573"/>
        <end position="589"/>
    </location>
</feature>
<evidence type="ECO:0000256" key="1">
    <source>
        <dbReference type="SAM" id="MobiDB-lite"/>
    </source>
</evidence>
<reference evidence="3" key="1">
    <citation type="journal article" date="2020" name="Nat. Commun.">
        <title>Genome sequence of the cluster root forming white lupin.</title>
        <authorList>
            <person name="Hufnagel B."/>
            <person name="Marques A."/>
            <person name="Soriano A."/>
            <person name="Marques L."/>
            <person name="Divol F."/>
            <person name="Doumas P."/>
            <person name="Sallet E."/>
            <person name="Mancinotti D."/>
            <person name="Carrere S."/>
            <person name="Marande W."/>
            <person name="Arribat S."/>
            <person name="Keller J."/>
            <person name="Huneau C."/>
            <person name="Blein T."/>
            <person name="Aime D."/>
            <person name="Laguerre M."/>
            <person name="Taylor J."/>
            <person name="Schubert V."/>
            <person name="Nelson M."/>
            <person name="Geu-Flores F."/>
            <person name="Crespi M."/>
            <person name="Gallardo-Guerrero K."/>
            <person name="Delaux P.-M."/>
            <person name="Salse J."/>
            <person name="Berges H."/>
            <person name="Guyot R."/>
            <person name="Gouzy J."/>
            <person name="Peret B."/>
        </authorList>
    </citation>
    <scope>NUCLEOTIDE SEQUENCE [LARGE SCALE GENOMIC DNA]</scope>
    <source>
        <strain evidence="3">cv. Amiga</strain>
    </source>
</reference>
<dbReference type="PANTHER" id="PTHR46033:SF8">
    <property type="entry name" value="PROTEIN MAINTENANCE OF MERISTEMS-LIKE"/>
    <property type="match status" value="1"/>
</dbReference>
<dbReference type="OrthoDB" id="1939467at2759"/>
<evidence type="ECO:0000313" key="3">
    <source>
        <dbReference type="Proteomes" id="UP000447434"/>
    </source>
</evidence>